<feature type="transmembrane region" description="Helical" evidence="7">
    <location>
        <begin position="54"/>
        <end position="72"/>
    </location>
</feature>
<evidence type="ECO:0000313" key="9">
    <source>
        <dbReference type="EMBL" id="GEP31242.1"/>
    </source>
</evidence>
<dbReference type="SUPFAM" id="SSF161098">
    <property type="entry name" value="MetI-like"/>
    <property type="match status" value="1"/>
</dbReference>
<dbReference type="InterPro" id="IPR035906">
    <property type="entry name" value="MetI-like_sf"/>
</dbReference>
<evidence type="ECO:0000256" key="1">
    <source>
        <dbReference type="ARBA" id="ARBA00004651"/>
    </source>
</evidence>
<keyword evidence="4 7" id="KW-0812">Transmembrane</keyword>
<evidence type="ECO:0000256" key="6">
    <source>
        <dbReference type="ARBA" id="ARBA00023136"/>
    </source>
</evidence>
<dbReference type="PANTHER" id="PTHR30151:SF25">
    <property type="entry name" value="TAURINE TRANSPORT SYSTEM PERMEASE PROTEIN TAUC"/>
    <property type="match status" value="1"/>
</dbReference>
<protein>
    <submittedName>
        <fullName evidence="9">ABC transporter permease</fullName>
    </submittedName>
</protein>
<dbReference type="CDD" id="cd06261">
    <property type="entry name" value="TM_PBP2"/>
    <property type="match status" value="1"/>
</dbReference>
<dbReference type="GO" id="GO:0055085">
    <property type="term" value="P:transmembrane transport"/>
    <property type="evidence" value="ECO:0007669"/>
    <property type="project" value="InterPro"/>
</dbReference>
<keyword evidence="3" id="KW-1003">Cell membrane</keyword>
<evidence type="ECO:0000256" key="2">
    <source>
        <dbReference type="ARBA" id="ARBA00022448"/>
    </source>
</evidence>
<proteinExistence type="inferred from homology"/>
<accession>A0A512L9W6</accession>
<dbReference type="OrthoDB" id="8138334at2"/>
<dbReference type="PROSITE" id="PS50928">
    <property type="entry name" value="ABC_TM1"/>
    <property type="match status" value="1"/>
</dbReference>
<dbReference type="AlphaFoldDB" id="A0A512L9W6"/>
<dbReference type="EMBL" id="BKAD01000026">
    <property type="protein sequence ID" value="GEP31242.1"/>
    <property type="molecule type" value="Genomic_DNA"/>
</dbReference>
<feature type="transmembrane region" description="Helical" evidence="7">
    <location>
        <begin position="144"/>
        <end position="166"/>
    </location>
</feature>
<comment type="caution">
    <text evidence="9">The sequence shown here is derived from an EMBL/GenBank/DDBJ whole genome shotgun (WGS) entry which is preliminary data.</text>
</comment>
<evidence type="ECO:0000256" key="5">
    <source>
        <dbReference type="ARBA" id="ARBA00022989"/>
    </source>
</evidence>
<reference evidence="9 10" key="1">
    <citation type="submission" date="2019-07" db="EMBL/GenBank/DDBJ databases">
        <title>Whole genome shotgun sequence of Thiobacillus plumbophilus NBRC 107929.</title>
        <authorList>
            <person name="Hosoyama A."/>
            <person name="Uohara A."/>
            <person name="Ohji S."/>
            <person name="Ichikawa N."/>
        </authorList>
    </citation>
    <scope>NUCLEOTIDE SEQUENCE [LARGE SCALE GENOMIC DNA]</scope>
    <source>
        <strain evidence="9 10">NBRC 107929</strain>
    </source>
</reference>
<keyword evidence="6 7" id="KW-0472">Membrane</keyword>
<keyword evidence="5 7" id="KW-1133">Transmembrane helix</keyword>
<evidence type="ECO:0000313" key="10">
    <source>
        <dbReference type="Proteomes" id="UP000321337"/>
    </source>
</evidence>
<evidence type="ECO:0000256" key="7">
    <source>
        <dbReference type="RuleBase" id="RU363032"/>
    </source>
</evidence>
<evidence type="ECO:0000256" key="4">
    <source>
        <dbReference type="ARBA" id="ARBA00022692"/>
    </source>
</evidence>
<dbReference type="Proteomes" id="UP000321337">
    <property type="component" value="Unassembled WGS sequence"/>
</dbReference>
<organism evidence="9 10">
    <name type="scientific">Sulfuriferula plumbiphila</name>
    <dbReference type="NCBI Taxonomy" id="171865"/>
    <lineage>
        <taxon>Bacteria</taxon>
        <taxon>Pseudomonadati</taxon>
        <taxon>Pseudomonadota</taxon>
        <taxon>Betaproteobacteria</taxon>
        <taxon>Nitrosomonadales</taxon>
        <taxon>Sulfuricellaceae</taxon>
        <taxon>Sulfuriferula</taxon>
    </lineage>
</organism>
<dbReference type="PANTHER" id="PTHR30151">
    <property type="entry name" value="ALKANE SULFONATE ABC TRANSPORTER-RELATED, MEMBRANE SUBUNIT"/>
    <property type="match status" value="1"/>
</dbReference>
<evidence type="ECO:0000256" key="3">
    <source>
        <dbReference type="ARBA" id="ARBA00022475"/>
    </source>
</evidence>
<feature type="transmembrane region" description="Helical" evidence="7">
    <location>
        <begin position="25"/>
        <end position="47"/>
    </location>
</feature>
<feature type="transmembrane region" description="Helical" evidence="7">
    <location>
        <begin position="242"/>
        <end position="264"/>
    </location>
</feature>
<sequence>MNSAGVHAGGGGFPRLMKDPAAQRLVLGMIGVAILCAVWWIGGYLISINPKTRSFASFGLIPTLQAFPMLWGEGKIQSAVVASSYRLGVGLLFAIVIGVPIGILMGRSKRFRDLSNSPFQLLRMISPLSWMPLAVLVFPGWDKSIIFLIAIASVWPVAFATAAGLAKVDPAWFKVARNLGAKPWHMLAQIILPAITFDVLTGIRLALGVAWIVLVPAEFLGVTSGLGYTIEDARETLSYNNLTAMVVTIGIIGYLLDTLLVLLIKRFSWHRGGS</sequence>
<name>A0A512L9W6_9PROT</name>
<feature type="transmembrane region" description="Helical" evidence="7">
    <location>
        <begin position="84"/>
        <end position="106"/>
    </location>
</feature>
<dbReference type="InterPro" id="IPR000515">
    <property type="entry name" value="MetI-like"/>
</dbReference>
<dbReference type="GO" id="GO:0010438">
    <property type="term" value="P:cellular response to sulfur starvation"/>
    <property type="evidence" value="ECO:0007669"/>
    <property type="project" value="TreeGrafter"/>
</dbReference>
<feature type="transmembrane region" description="Helical" evidence="7">
    <location>
        <begin position="118"/>
        <end position="138"/>
    </location>
</feature>
<gene>
    <name evidence="9" type="ORF">TPL01_23800</name>
</gene>
<comment type="subcellular location">
    <subcellularLocation>
        <location evidence="1 7">Cell membrane</location>
        <topology evidence="1 7">Multi-pass membrane protein</topology>
    </subcellularLocation>
</comment>
<keyword evidence="2 7" id="KW-0813">Transport</keyword>
<feature type="domain" description="ABC transmembrane type-1" evidence="8">
    <location>
        <begin position="80"/>
        <end position="264"/>
    </location>
</feature>
<dbReference type="GO" id="GO:0005886">
    <property type="term" value="C:plasma membrane"/>
    <property type="evidence" value="ECO:0007669"/>
    <property type="project" value="UniProtKB-SubCell"/>
</dbReference>
<dbReference type="Gene3D" id="1.10.3720.10">
    <property type="entry name" value="MetI-like"/>
    <property type="match status" value="1"/>
</dbReference>
<dbReference type="RefSeq" id="WP_147074045.1">
    <property type="nucleotide sequence ID" value="NZ_AP021884.1"/>
</dbReference>
<keyword evidence="10" id="KW-1185">Reference proteome</keyword>
<dbReference type="Pfam" id="PF00528">
    <property type="entry name" value="BPD_transp_1"/>
    <property type="match status" value="1"/>
</dbReference>
<evidence type="ECO:0000259" key="8">
    <source>
        <dbReference type="PROSITE" id="PS50928"/>
    </source>
</evidence>
<comment type="similarity">
    <text evidence="7">Belongs to the binding-protein-dependent transport system permease family.</text>
</comment>